<comment type="caution">
    <text evidence="4">The sequence shown here is derived from an EMBL/GenBank/DDBJ whole genome shotgun (WGS) entry which is preliminary data.</text>
</comment>
<dbReference type="PANTHER" id="PTHR48050:SF13">
    <property type="entry name" value="STEROL 3-BETA-GLUCOSYLTRANSFERASE UGT80A2"/>
    <property type="match status" value="1"/>
</dbReference>
<dbReference type="InterPro" id="IPR050426">
    <property type="entry name" value="Glycosyltransferase_28"/>
</dbReference>
<dbReference type="RefSeq" id="WP_387700331.1">
    <property type="nucleotide sequence ID" value="NZ_JBIAMX010000006.1"/>
</dbReference>
<dbReference type="Pfam" id="PF06722">
    <property type="entry name" value="EryCIII-like_C"/>
    <property type="match status" value="1"/>
</dbReference>
<reference evidence="4 5" key="1">
    <citation type="submission" date="2024-10" db="EMBL/GenBank/DDBJ databases">
        <title>The Natural Products Discovery Center: Release of the First 8490 Sequenced Strains for Exploring Actinobacteria Biosynthetic Diversity.</title>
        <authorList>
            <person name="Kalkreuter E."/>
            <person name="Kautsar S.A."/>
            <person name="Yang D."/>
            <person name="Bader C.D."/>
            <person name="Teijaro C.N."/>
            <person name="Fluegel L."/>
            <person name="Davis C.M."/>
            <person name="Simpson J.R."/>
            <person name="Lauterbach L."/>
            <person name="Steele A.D."/>
            <person name="Gui C."/>
            <person name="Meng S."/>
            <person name="Li G."/>
            <person name="Viehrig K."/>
            <person name="Ye F."/>
            <person name="Su P."/>
            <person name="Kiefer A.F."/>
            <person name="Nichols A."/>
            <person name="Cepeda A.J."/>
            <person name="Yan W."/>
            <person name="Fan B."/>
            <person name="Jiang Y."/>
            <person name="Adhikari A."/>
            <person name="Zheng C.-J."/>
            <person name="Schuster L."/>
            <person name="Cowan T.M."/>
            <person name="Smanski M.J."/>
            <person name="Chevrette M.G."/>
            <person name="De Carvalho L.P.S."/>
            <person name="Shen B."/>
        </authorList>
    </citation>
    <scope>NUCLEOTIDE SEQUENCE [LARGE SCALE GENOMIC DNA]</scope>
    <source>
        <strain evidence="4 5">NPDC004045</strain>
    </source>
</reference>
<protein>
    <submittedName>
        <fullName evidence="4">Glycosyltransferase</fullName>
    </submittedName>
</protein>
<sequence length="431" mass="43863">MTRVLLAFTGSRGDAQPGVLLARELRARGHEVTLAVSPDLVDFATAAGVPVVPAGTAGAALLAAQRADRRFSSRSPRQRWHALVDLQRRGVPELVRDLSAAAAGHDLVVTGMACEEAAAAAARRGGVASVALHFFPVLPNGAVPVVPTAWAAVAPAFVHRWGWRALSALRARALAPVLPAGHRPGAAHGTVQAYDPGLFPGLTREIPGPFTGFPVDADGILSRARHSSRPGQGRGAVPADHPASGAGADLEAWLAAGSAPVYVGFGSMTVGDPAAVAALVRAVCARRGARLLLAAGWAGGQTGIADDVAVVSEVDHTAVLPRCVVAVHHGGAGTTAAALRAGVPQLICSVQADQPYWGRAVARLGLGETLPARALTGARLDAALARLTTPEAALRAASYAARFAADGIARSADAVESFAATARSVPERSPS</sequence>
<evidence type="ECO:0000313" key="4">
    <source>
        <dbReference type="EMBL" id="MFF0543705.1"/>
    </source>
</evidence>
<dbReference type="Gene3D" id="3.40.50.2000">
    <property type="entry name" value="Glycogen Phosphorylase B"/>
    <property type="match status" value="2"/>
</dbReference>
<proteinExistence type="predicted"/>
<gene>
    <name evidence="4" type="ORF">ACFYTF_12815</name>
</gene>
<feature type="domain" description="Erythromycin biosynthesis protein CIII-like C-terminal" evidence="3">
    <location>
        <begin position="303"/>
        <end position="407"/>
    </location>
</feature>
<dbReference type="Pfam" id="PF03033">
    <property type="entry name" value="Glyco_transf_28"/>
    <property type="match status" value="1"/>
</dbReference>
<dbReference type="CDD" id="cd03784">
    <property type="entry name" value="GT1_Gtf-like"/>
    <property type="match status" value="1"/>
</dbReference>
<evidence type="ECO:0000313" key="5">
    <source>
        <dbReference type="Proteomes" id="UP001601444"/>
    </source>
</evidence>
<evidence type="ECO:0000259" key="2">
    <source>
        <dbReference type="Pfam" id="PF03033"/>
    </source>
</evidence>
<keyword evidence="5" id="KW-1185">Reference proteome</keyword>
<evidence type="ECO:0000256" key="1">
    <source>
        <dbReference type="SAM" id="MobiDB-lite"/>
    </source>
</evidence>
<dbReference type="Proteomes" id="UP001601444">
    <property type="component" value="Unassembled WGS sequence"/>
</dbReference>
<feature type="region of interest" description="Disordered" evidence="1">
    <location>
        <begin position="224"/>
        <end position="243"/>
    </location>
</feature>
<organism evidence="4 5">
    <name type="scientific">Nocardia thailandica</name>
    <dbReference type="NCBI Taxonomy" id="257275"/>
    <lineage>
        <taxon>Bacteria</taxon>
        <taxon>Bacillati</taxon>
        <taxon>Actinomycetota</taxon>
        <taxon>Actinomycetes</taxon>
        <taxon>Mycobacteriales</taxon>
        <taxon>Nocardiaceae</taxon>
        <taxon>Nocardia</taxon>
    </lineage>
</organism>
<dbReference type="InterPro" id="IPR002213">
    <property type="entry name" value="UDP_glucos_trans"/>
</dbReference>
<name>A0ABW6PN49_9NOCA</name>
<dbReference type="EMBL" id="JBIAMX010000006">
    <property type="protein sequence ID" value="MFF0543705.1"/>
    <property type="molecule type" value="Genomic_DNA"/>
</dbReference>
<accession>A0ABW6PN49</accession>
<dbReference type="SUPFAM" id="SSF53756">
    <property type="entry name" value="UDP-Glycosyltransferase/glycogen phosphorylase"/>
    <property type="match status" value="1"/>
</dbReference>
<feature type="domain" description="Glycosyltransferase family 28 N-terminal" evidence="2">
    <location>
        <begin position="4"/>
        <end position="80"/>
    </location>
</feature>
<dbReference type="PANTHER" id="PTHR48050">
    <property type="entry name" value="STEROL 3-BETA-GLUCOSYLTRANSFERASE"/>
    <property type="match status" value="1"/>
</dbReference>
<dbReference type="InterPro" id="IPR004276">
    <property type="entry name" value="GlycoTrans_28_N"/>
</dbReference>
<evidence type="ECO:0000259" key="3">
    <source>
        <dbReference type="Pfam" id="PF06722"/>
    </source>
</evidence>
<dbReference type="InterPro" id="IPR010610">
    <property type="entry name" value="EryCIII-like_C"/>
</dbReference>